<dbReference type="AlphaFoldDB" id="C0ELH8"/>
<proteinExistence type="predicted"/>
<dbReference type="EMBL" id="ACEN01000018">
    <property type="protein sequence ID" value="EEG34143.1"/>
    <property type="molecule type" value="Genomic_DNA"/>
</dbReference>
<dbReference type="eggNOG" id="ENOG5033B2M">
    <property type="taxonomic scope" value="Bacteria"/>
</dbReference>
<dbReference type="Proteomes" id="UP000004457">
    <property type="component" value="Unassembled WGS sequence"/>
</dbReference>
<keyword evidence="2" id="KW-1185">Reference proteome</keyword>
<sequence>MAEAHFQGFCADGEANQLVSQANAENRFAAFHQFLHGFDGVGARLGVAGAVGQEHAVGIECQHVLCARLGGDDGQAAAARGEHTQDVGFYAEIIGDDVVRLFVGGNETLAQFPFAFRPFVSFRAGNFFCQVFADHTAERGDEFLRFFNRSVRAGQNRAALRAFFAQQRGQAAGVDVGDGNGFVAHQIVVQAFGGAEVAVQERQVADNQAGGVNAAAFFIFGVGTGIADVGVGEGNDLFAVGRVGQDFLIAGHGSVEHDFAGSRTFVTD</sequence>
<organism evidence="1 2">
    <name type="scientific">Neisseria flavescens NRL30031/H210</name>
    <dbReference type="NCBI Taxonomy" id="546264"/>
    <lineage>
        <taxon>Bacteria</taxon>
        <taxon>Pseudomonadati</taxon>
        <taxon>Pseudomonadota</taxon>
        <taxon>Betaproteobacteria</taxon>
        <taxon>Neisseriales</taxon>
        <taxon>Neisseriaceae</taxon>
        <taxon>Neisseria</taxon>
    </lineage>
</organism>
<reference evidence="1 2" key="1">
    <citation type="submission" date="2009-01" db="EMBL/GenBank/DDBJ databases">
        <authorList>
            <person name="Fulton L."/>
            <person name="Clifton S."/>
            <person name="Chinwalla A.T."/>
            <person name="Mitreva M."/>
            <person name="Sodergren E."/>
            <person name="Weinstock G."/>
            <person name="Clifton S."/>
            <person name="Dooling D.J."/>
            <person name="Fulton B."/>
            <person name="Minx P."/>
            <person name="Pepin K.H."/>
            <person name="Johnson M."/>
            <person name="Bhonagiri V."/>
            <person name="Nash W.E."/>
            <person name="Mardis E.R."/>
            <person name="Wilson R.K."/>
        </authorList>
    </citation>
    <scope>NUCLEOTIDE SEQUENCE [LARGE SCALE GENOMIC DNA]</scope>
    <source>
        <strain evidence="1 2">NRL30031/H210</strain>
    </source>
</reference>
<comment type="caution">
    <text evidence="1">The sequence shown here is derived from an EMBL/GenBank/DDBJ whole genome shotgun (WGS) entry which is preliminary data.</text>
</comment>
<protein>
    <submittedName>
        <fullName evidence="1">Uncharacterized protein</fullName>
    </submittedName>
</protein>
<evidence type="ECO:0000313" key="2">
    <source>
        <dbReference type="Proteomes" id="UP000004457"/>
    </source>
</evidence>
<evidence type="ECO:0000313" key="1">
    <source>
        <dbReference type="EMBL" id="EEG34143.1"/>
    </source>
</evidence>
<gene>
    <name evidence="1" type="ORF">NEIFLAOT_00784</name>
</gene>
<accession>C0ELH8</accession>
<name>C0ELH8_NEIFL</name>